<evidence type="ECO:0000256" key="3">
    <source>
        <dbReference type="ARBA" id="ARBA00022679"/>
    </source>
</evidence>
<dbReference type="OrthoDB" id="2414538at2759"/>
<comment type="catalytic activity">
    <reaction evidence="7">
        <text>DNA(n) + a 2'-deoxyribonucleoside 5'-triphosphate = DNA(n+1) + diphosphate</text>
        <dbReference type="Rhea" id="RHEA:22508"/>
        <dbReference type="Rhea" id="RHEA-COMP:17339"/>
        <dbReference type="Rhea" id="RHEA-COMP:17340"/>
        <dbReference type="ChEBI" id="CHEBI:33019"/>
        <dbReference type="ChEBI" id="CHEBI:61560"/>
        <dbReference type="ChEBI" id="CHEBI:173112"/>
        <dbReference type="EC" id="2.7.7.7"/>
    </reaction>
</comment>
<protein>
    <recommendedName>
        <fullName evidence="2">DNA-directed DNA polymerase</fullName>
        <ecNumber evidence="2">2.7.7.7</ecNumber>
    </recommendedName>
</protein>
<gene>
    <name evidence="9" type="ORF">FWILDA_LOCUS18028</name>
</gene>
<dbReference type="InterPro" id="IPR006172">
    <property type="entry name" value="DNA-dir_DNA_pol_B"/>
</dbReference>
<dbReference type="InterPro" id="IPR006134">
    <property type="entry name" value="DNA-dir_DNA_pol_B_multi_dom"/>
</dbReference>
<organism evidence="9 10">
    <name type="scientific">Funneliformis geosporum</name>
    <dbReference type="NCBI Taxonomy" id="1117311"/>
    <lineage>
        <taxon>Eukaryota</taxon>
        <taxon>Fungi</taxon>
        <taxon>Fungi incertae sedis</taxon>
        <taxon>Mucoromycota</taxon>
        <taxon>Glomeromycotina</taxon>
        <taxon>Glomeromycetes</taxon>
        <taxon>Glomerales</taxon>
        <taxon>Glomeraceae</taxon>
        <taxon>Funneliformis</taxon>
    </lineage>
</organism>
<dbReference type="AlphaFoldDB" id="A0A9W4TBE5"/>
<evidence type="ECO:0000256" key="7">
    <source>
        <dbReference type="ARBA" id="ARBA00049244"/>
    </source>
</evidence>
<reference evidence="9" key="1">
    <citation type="submission" date="2022-08" db="EMBL/GenBank/DDBJ databases">
        <authorList>
            <person name="Kallberg Y."/>
            <person name="Tangrot J."/>
            <person name="Rosling A."/>
        </authorList>
    </citation>
    <scope>NUCLEOTIDE SEQUENCE</scope>
    <source>
        <strain evidence="9">Wild A</strain>
    </source>
</reference>
<keyword evidence="4" id="KW-0548">Nucleotidyltransferase</keyword>
<evidence type="ECO:0000259" key="8">
    <source>
        <dbReference type="Pfam" id="PF00136"/>
    </source>
</evidence>
<evidence type="ECO:0000256" key="6">
    <source>
        <dbReference type="ARBA" id="ARBA00023125"/>
    </source>
</evidence>
<evidence type="ECO:0000256" key="4">
    <source>
        <dbReference type="ARBA" id="ARBA00022695"/>
    </source>
</evidence>
<dbReference type="GO" id="GO:0003887">
    <property type="term" value="F:DNA-directed DNA polymerase activity"/>
    <property type="evidence" value="ECO:0007669"/>
    <property type="project" value="UniProtKB-KW"/>
</dbReference>
<dbReference type="Gene3D" id="3.90.1600.10">
    <property type="entry name" value="Palm domain of DNA polymerase"/>
    <property type="match status" value="1"/>
</dbReference>
<dbReference type="InterPro" id="IPR050240">
    <property type="entry name" value="DNA_pol_type-B"/>
</dbReference>
<name>A0A9W4TBE5_9GLOM</name>
<evidence type="ECO:0000313" key="9">
    <source>
        <dbReference type="EMBL" id="CAI2197340.1"/>
    </source>
</evidence>
<dbReference type="PRINTS" id="PR00106">
    <property type="entry name" value="DNAPOLB"/>
</dbReference>
<accession>A0A9W4TBE5</accession>
<sequence>MKERFVTDLDFVSLYPSIIMAYNLSPEKNHIGVRKADNVHKMGMSFIRLSLNSISVMFKLDAVELKTCLASLEKKKRHLGKMKTSAKERSKRILESFNLKYSSVCFDYNYLDSKQKALKVYINTFYGEAGNSKSPIFLCELACRTTIVRKYNLNLVVEFVSRKGFRIKYGDTDFLYLTCPDRYYEKYGRFPCTYP</sequence>
<dbReference type="InterPro" id="IPR043502">
    <property type="entry name" value="DNA/RNA_pol_sf"/>
</dbReference>
<dbReference type="Pfam" id="PF00136">
    <property type="entry name" value="DNA_pol_B"/>
    <property type="match status" value="1"/>
</dbReference>
<dbReference type="EMBL" id="CAMKVN010016126">
    <property type="protein sequence ID" value="CAI2197340.1"/>
    <property type="molecule type" value="Genomic_DNA"/>
</dbReference>
<keyword evidence="5" id="KW-0239">DNA-directed DNA polymerase</keyword>
<keyword evidence="6" id="KW-0238">DNA-binding</keyword>
<evidence type="ECO:0000256" key="2">
    <source>
        <dbReference type="ARBA" id="ARBA00012417"/>
    </source>
</evidence>
<dbReference type="SUPFAM" id="SSF56672">
    <property type="entry name" value="DNA/RNA polymerases"/>
    <property type="match status" value="1"/>
</dbReference>
<evidence type="ECO:0000313" key="10">
    <source>
        <dbReference type="Proteomes" id="UP001153678"/>
    </source>
</evidence>
<dbReference type="PANTHER" id="PTHR10322:SF23">
    <property type="entry name" value="DNA POLYMERASE DELTA CATALYTIC SUBUNIT"/>
    <property type="match status" value="1"/>
</dbReference>
<evidence type="ECO:0000256" key="1">
    <source>
        <dbReference type="ARBA" id="ARBA00005755"/>
    </source>
</evidence>
<dbReference type="Gene3D" id="1.10.287.690">
    <property type="entry name" value="Helix hairpin bin"/>
    <property type="match status" value="1"/>
</dbReference>
<keyword evidence="3" id="KW-0808">Transferase</keyword>
<feature type="domain" description="DNA-directed DNA polymerase family B multifunctional" evidence="8">
    <location>
        <begin position="6"/>
        <end position="182"/>
    </location>
</feature>
<dbReference type="Proteomes" id="UP001153678">
    <property type="component" value="Unassembled WGS sequence"/>
</dbReference>
<dbReference type="PANTHER" id="PTHR10322">
    <property type="entry name" value="DNA POLYMERASE CATALYTIC SUBUNIT"/>
    <property type="match status" value="1"/>
</dbReference>
<dbReference type="GO" id="GO:0000166">
    <property type="term" value="F:nucleotide binding"/>
    <property type="evidence" value="ECO:0007669"/>
    <property type="project" value="InterPro"/>
</dbReference>
<proteinExistence type="inferred from homology"/>
<comment type="caution">
    <text evidence="9">The sequence shown here is derived from an EMBL/GenBank/DDBJ whole genome shotgun (WGS) entry which is preliminary data.</text>
</comment>
<dbReference type="EC" id="2.7.7.7" evidence="2"/>
<comment type="similarity">
    <text evidence="1">Belongs to the DNA polymerase type-B family.</text>
</comment>
<dbReference type="GO" id="GO:0003677">
    <property type="term" value="F:DNA binding"/>
    <property type="evidence" value="ECO:0007669"/>
    <property type="project" value="UniProtKB-KW"/>
</dbReference>
<evidence type="ECO:0000256" key="5">
    <source>
        <dbReference type="ARBA" id="ARBA00022932"/>
    </source>
</evidence>
<keyword evidence="10" id="KW-1185">Reference proteome</keyword>
<dbReference type="InterPro" id="IPR023211">
    <property type="entry name" value="DNA_pol_palm_dom_sf"/>
</dbReference>